<dbReference type="CDD" id="cd03244">
    <property type="entry name" value="ABCC_MRP_domain2"/>
    <property type="match status" value="1"/>
</dbReference>
<dbReference type="PROSITE" id="PS50929">
    <property type="entry name" value="ABC_TM1F"/>
    <property type="match status" value="2"/>
</dbReference>
<feature type="compositionally biased region" description="Basic and acidic residues" evidence="9">
    <location>
        <begin position="37"/>
        <end position="47"/>
    </location>
</feature>
<evidence type="ECO:0000256" key="1">
    <source>
        <dbReference type="ARBA" id="ARBA00004141"/>
    </source>
</evidence>
<sequence length="1360" mass="148136">MVESTKNDAIVASAPGNAEKQPHGSDNSPSGASPSDDSVKKPKKAPERPINPAFNAGLLPLFTFSYLSSFFRTVRKQEVTIADIALPLSKYRTSVVYRRLYRGFKRSRVLTFGRIPKHMAISRAIFFDLAIPVYIGILLVLVSVISQYTYTVAIAPFTSVLEGSMDLIPSIVVVAVMIIAPFIYAVSATHAMTLTMRVGRSVEVAVKSLIYSKLGRLSAGLQAAVSSGKLIQLAMTDVQAIQMFFQQLQNLITVPLSLSVNFAIMWYTLGIVPTLLAFAVLIFVTVMMLGSTFLIFTGFMAKMKTAGERVKWITEVLNGMQTIKVQAWEDSFSSLVGKLRARELRALFLTLMAFVLQTTLAFNLPILVVFVTTAGYILMGNSIDTGKVYTTVSLAFALQGPCQSLPQAINAFVQSMTAIKRVQAFLRLPEIPELTNEQLKAGDVILDGSFAWLWKTDTVPKVLQDRRAQKAAKKAKAASKAASKKGSNVASGARTPAEGSAPAGLRGKERGNFRLQIPAAIPIPGGSRVHISGPVASGKSALVHAILGEMRPITLTPSLEDAYAFDPLDSTQGMYNGTLSYCSQDPWLTTKSIRDNIVMHEPWDEDRYRSVLFAACLGPDLEVLDHKDMTLVGEHGLTLSGGQKARVNLARCLYRKADVYVIDDPLAAVDAHVCEHIITHALGTFLADKTVLVASHRDVPADMQITITREHVVEVNKTFESRSLEPVEPDLASLDNLIQDAANTGDNTHTIETSAMTVSWRTYWRLIKYAGGPLAFFTVLIVLIFAQLSFNGVSYWLAFWTALPDVMSEWVFLAGVAAIGAAAVCLMFFRSLSIITMTLRVALKIHQNLVKHVLQAPMSFFETTPVGRIVNRFSTDIGLVDLSLQLNLMFTFVLVAAILFNLISMSVVLPGIIVIVIPVLIVYFILMRTVKSPFIQLRRLQGSSNSPVVSHFSETIGGITTIRAHGDFRNNFHAAQDRMDDFLVPAHAFIDCQGYLFLRTQMLGAVLSSGVVIVAILLSHWISPSICLLAVTQLYGVSQLLTFLVLCYINLESDLASFERVCEYTDSLPSEGGPTTAPPASWPEDGSLHIDNLSYRYRPNLPLALKDVSVDIHSGSKIGIVGRSGAGKSTFIAALLRLAQPEPGSKVVIGGMDAADVPINALRKAIAIIPQSPVLFSGKLRMNLDPFNRYADDKLFEVLNSVMLEKYADKEGLAHQVIQGGSNLSVGERQLVCLARALLQQSRIILIDEATASVDFATDEILQRTLRTSTVGATAIVVAHRLETIADSDLIMLIDDGKLAECGQPKTLLEDDTGKFTSLVKRANAGKAFGMEVEDSAEALGDAGVTVGLDEASFDEKKEE</sequence>
<dbReference type="CDD" id="cd18580">
    <property type="entry name" value="ABC_6TM_ABCC_D2"/>
    <property type="match status" value="1"/>
</dbReference>
<dbReference type="InterPro" id="IPR044726">
    <property type="entry name" value="ABCC_6TM_D2"/>
</dbReference>
<protein>
    <submittedName>
        <fullName evidence="13">ABC transporter</fullName>
    </submittedName>
</protein>
<organism evidence="13 14">
    <name type="scientific">Carpediemonas membranifera</name>
    <dbReference type="NCBI Taxonomy" id="201153"/>
    <lineage>
        <taxon>Eukaryota</taxon>
        <taxon>Metamonada</taxon>
        <taxon>Carpediemonas-like organisms</taxon>
        <taxon>Carpediemonas</taxon>
    </lineage>
</organism>
<feature type="domain" description="ABC transmembrane type-1" evidence="12">
    <location>
        <begin position="774"/>
        <end position="1053"/>
    </location>
</feature>
<feature type="transmembrane region" description="Helical" evidence="10">
    <location>
        <begin position="275"/>
        <end position="301"/>
    </location>
</feature>
<evidence type="ECO:0000259" key="12">
    <source>
        <dbReference type="PROSITE" id="PS50929"/>
    </source>
</evidence>
<evidence type="ECO:0000256" key="2">
    <source>
        <dbReference type="ARBA" id="ARBA00022448"/>
    </source>
</evidence>
<feature type="transmembrane region" description="Helical" evidence="10">
    <location>
        <begin position="346"/>
        <end position="379"/>
    </location>
</feature>
<dbReference type="PANTHER" id="PTHR24223:SF415">
    <property type="entry name" value="FI20190P1"/>
    <property type="match status" value="1"/>
</dbReference>
<keyword evidence="5" id="KW-0547">Nucleotide-binding</keyword>
<keyword evidence="4" id="KW-0677">Repeat</keyword>
<dbReference type="Proteomes" id="UP000717585">
    <property type="component" value="Unassembled WGS sequence"/>
</dbReference>
<evidence type="ECO:0000313" key="14">
    <source>
        <dbReference type="Proteomes" id="UP000717585"/>
    </source>
</evidence>
<gene>
    <name evidence="13" type="ORF">J8273_5218</name>
</gene>
<dbReference type="Gene3D" id="1.20.1560.10">
    <property type="entry name" value="ABC transporter type 1, transmembrane domain"/>
    <property type="match status" value="2"/>
</dbReference>
<feature type="transmembrane region" description="Helical" evidence="10">
    <location>
        <begin position="766"/>
        <end position="790"/>
    </location>
</feature>
<dbReference type="PANTHER" id="PTHR24223">
    <property type="entry name" value="ATP-BINDING CASSETTE SUB-FAMILY C"/>
    <property type="match status" value="1"/>
</dbReference>
<dbReference type="InterPro" id="IPR011527">
    <property type="entry name" value="ABC1_TM_dom"/>
</dbReference>
<evidence type="ECO:0000259" key="11">
    <source>
        <dbReference type="PROSITE" id="PS50893"/>
    </source>
</evidence>
<dbReference type="InterPro" id="IPR050173">
    <property type="entry name" value="ABC_transporter_C-like"/>
</dbReference>
<keyword evidence="2" id="KW-0813">Transport</keyword>
<feature type="domain" description="ABC transporter" evidence="11">
    <location>
        <begin position="1088"/>
        <end position="1321"/>
    </location>
</feature>
<evidence type="ECO:0000256" key="8">
    <source>
        <dbReference type="ARBA" id="ARBA00023136"/>
    </source>
</evidence>
<keyword evidence="8 10" id="KW-0472">Membrane</keyword>
<dbReference type="InterPro" id="IPR017871">
    <property type="entry name" value="ABC_transporter-like_CS"/>
</dbReference>
<dbReference type="PROSITE" id="PS50893">
    <property type="entry name" value="ABC_TRANSPORTER_2"/>
    <property type="match status" value="2"/>
</dbReference>
<keyword evidence="3 10" id="KW-0812">Transmembrane</keyword>
<dbReference type="CDD" id="cd18579">
    <property type="entry name" value="ABC_6TM_ABCC_D1"/>
    <property type="match status" value="1"/>
</dbReference>
<name>A0A8J6AUZ6_9EUKA</name>
<dbReference type="GO" id="GO:0140359">
    <property type="term" value="F:ABC-type transporter activity"/>
    <property type="evidence" value="ECO:0007669"/>
    <property type="project" value="InterPro"/>
</dbReference>
<dbReference type="InterPro" id="IPR044746">
    <property type="entry name" value="ABCC_6TM_D1"/>
</dbReference>
<feature type="transmembrane region" description="Helical" evidence="10">
    <location>
        <begin position="1003"/>
        <end position="1022"/>
    </location>
</feature>
<feature type="transmembrane region" description="Helical" evidence="10">
    <location>
        <begin position="167"/>
        <end position="187"/>
    </location>
</feature>
<evidence type="ECO:0000256" key="4">
    <source>
        <dbReference type="ARBA" id="ARBA00022737"/>
    </source>
</evidence>
<feature type="transmembrane region" description="Helical" evidence="10">
    <location>
        <begin position="882"/>
        <end position="903"/>
    </location>
</feature>
<comment type="subcellular location">
    <subcellularLocation>
        <location evidence="1">Membrane</location>
        <topology evidence="1">Multi-pass membrane protein</topology>
    </subcellularLocation>
</comment>
<dbReference type="SUPFAM" id="SSF52540">
    <property type="entry name" value="P-loop containing nucleoside triphosphate hydrolases"/>
    <property type="match status" value="2"/>
</dbReference>
<dbReference type="SMART" id="SM00382">
    <property type="entry name" value="AAA"/>
    <property type="match status" value="2"/>
</dbReference>
<evidence type="ECO:0000256" key="9">
    <source>
        <dbReference type="SAM" id="MobiDB-lite"/>
    </source>
</evidence>
<dbReference type="PROSITE" id="PS00211">
    <property type="entry name" value="ABC_TRANSPORTER_1"/>
    <property type="match status" value="2"/>
</dbReference>
<evidence type="ECO:0000256" key="3">
    <source>
        <dbReference type="ARBA" id="ARBA00022692"/>
    </source>
</evidence>
<dbReference type="OrthoDB" id="6500128at2759"/>
<dbReference type="GO" id="GO:0005524">
    <property type="term" value="F:ATP binding"/>
    <property type="evidence" value="ECO:0007669"/>
    <property type="project" value="UniProtKB-KW"/>
</dbReference>
<dbReference type="InterPro" id="IPR027417">
    <property type="entry name" value="P-loop_NTPase"/>
</dbReference>
<feature type="transmembrane region" description="Helical" evidence="10">
    <location>
        <begin position="124"/>
        <end position="147"/>
    </location>
</feature>
<feature type="transmembrane region" description="Helical" evidence="10">
    <location>
        <begin position="909"/>
        <end position="930"/>
    </location>
</feature>
<dbReference type="Pfam" id="PF00664">
    <property type="entry name" value="ABC_membrane"/>
    <property type="match status" value="2"/>
</dbReference>
<feature type="domain" description="ABC transmembrane type-1" evidence="12">
    <location>
        <begin position="135"/>
        <end position="414"/>
    </location>
</feature>
<evidence type="ECO:0000256" key="10">
    <source>
        <dbReference type="SAM" id="Phobius"/>
    </source>
</evidence>
<dbReference type="InterPro" id="IPR003593">
    <property type="entry name" value="AAA+_ATPase"/>
</dbReference>
<evidence type="ECO:0000256" key="7">
    <source>
        <dbReference type="ARBA" id="ARBA00022989"/>
    </source>
</evidence>
<evidence type="ECO:0000313" key="13">
    <source>
        <dbReference type="EMBL" id="KAG9392235.1"/>
    </source>
</evidence>
<dbReference type="Pfam" id="PF00005">
    <property type="entry name" value="ABC_tran"/>
    <property type="match status" value="2"/>
</dbReference>
<dbReference type="GO" id="GO:0016887">
    <property type="term" value="F:ATP hydrolysis activity"/>
    <property type="evidence" value="ECO:0007669"/>
    <property type="project" value="InterPro"/>
</dbReference>
<dbReference type="InterPro" id="IPR003439">
    <property type="entry name" value="ABC_transporter-like_ATP-bd"/>
</dbReference>
<keyword evidence="14" id="KW-1185">Reference proteome</keyword>
<keyword evidence="6" id="KW-0067">ATP-binding</keyword>
<dbReference type="FunFam" id="3.40.50.300:FF:000163">
    <property type="entry name" value="Multidrug resistance-associated protein member 4"/>
    <property type="match status" value="1"/>
</dbReference>
<evidence type="ECO:0000256" key="5">
    <source>
        <dbReference type="ARBA" id="ARBA00022741"/>
    </source>
</evidence>
<dbReference type="FunFam" id="1.20.1560.10:FF:000013">
    <property type="entry name" value="ABC transporter C family member 2"/>
    <property type="match status" value="1"/>
</dbReference>
<reference evidence="13" key="1">
    <citation type="submission" date="2021-05" db="EMBL/GenBank/DDBJ databases">
        <title>A free-living protist that lacks canonical eukaryotic 1 DNA replication and segregation systems.</title>
        <authorList>
            <person name="Salas-Leiva D.E."/>
            <person name="Tromer E.C."/>
            <person name="Curtis B.A."/>
            <person name="Jerlstrom-Hultqvist J."/>
            <person name="Kolisko M."/>
            <person name="Yi Z."/>
            <person name="Salas-Leiva J.S."/>
            <person name="Gallot-Lavallee L."/>
            <person name="Kops G.J.P.L."/>
            <person name="Archibald J.M."/>
            <person name="Simpson A.G.B."/>
            <person name="Roger A.J."/>
        </authorList>
    </citation>
    <scope>NUCLEOTIDE SEQUENCE</scope>
    <source>
        <strain evidence="13">BICM</strain>
    </source>
</reference>
<proteinExistence type="predicted"/>
<comment type="caution">
    <text evidence="13">The sequence shown here is derived from an EMBL/GenBank/DDBJ whole genome shotgun (WGS) entry which is preliminary data.</text>
</comment>
<dbReference type="SUPFAM" id="SSF90123">
    <property type="entry name" value="ABC transporter transmembrane region"/>
    <property type="match status" value="2"/>
</dbReference>
<dbReference type="GO" id="GO:0016020">
    <property type="term" value="C:membrane"/>
    <property type="evidence" value="ECO:0007669"/>
    <property type="project" value="UniProtKB-SubCell"/>
</dbReference>
<evidence type="ECO:0000256" key="6">
    <source>
        <dbReference type="ARBA" id="ARBA00022840"/>
    </source>
</evidence>
<dbReference type="InterPro" id="IPR036640">
    <property type="entry name" value="ABC1_TM_sf"/>
</dbReference>
<feature type="transmembrane region" description="Helical" evidence="10">
    <location>
        <begin position="810"/>
        <end position="829"/>
    </location>
</feature>
<accession>A0A8J6AUZ6</accession>
<feature type="region of interest" description="Disordered" evidence="9">
    <location>
        <begin position="473"/>
        <end position="508"/>
    </location>
</feature>
<feature type="transmembrane region" description="Helical" evidence="10">
    <location>
        <begin position="251"/>
        <end position="269"/>
    </location>
</feature>
<feature type="domain" description="ABC transporter" evidence="11">
    <location>
        <begin position="493"/>
        <end position="740"/>
    </location>
</feature>
<keyword evidence="7 10" id="KW-1133">Transmembrane helix</keyword>
<dbReference type="EMBL" id="JAHDYR010000038">
    <property type="protein sequence ID" value="KAG9392235.1"/>
    <property type="molecule type" value="Genomic_DNA"/>
</dbReference>
<feature type="region of interest" description="Disordered" evidence="9">
    <location>
        <begin position="1"/>
        <end position="51"/>
    </location>
</feature>
<dbReference type="Gene3D" id="3.40.50.300">
    <property type="entry name" value="P-loop containing nucleotide triphosphate hydrolases"/>
    <property type="match status" value="2"/>
</dbReference>